<dbReference type="AlphaFoldDB" id="A0A2G6EAU6"/>
<feature type="transmembrane region" description="Helical" evidence="1">
    <location>
        <begin position="12"/>
        <end position="45"/>
    </location>
</feature>
<sequence>MNTIETLAKKIGWFQLILSTGFLSGYSPIASGTAGTVAAIPLYLILLKLGWIPYLLISALLFGLGIQGANRIEQATGQQDHGIIVIDEIIGYFLTMAFLPQSGLFIILGFFVFRIFDILKPYPIRQIDLNPNLKGFGVMADDALAGVYGNIVLQIIAALIR</sequence>
<dbReference type="InterPro" id="IPR007686">
    <property type="entry name" value="YutG/PgpA"/>
</dbReference>
<dbReference type="PIRSF" id="PIRSF006162">
    <property type="entry name" value="PgpA"/>
    <property type="match status" value="1"/>
</dbReference>
<protein>
    <submittedName>
        <fullName evidence="3">Phosphatidylglycerophosphatase A</fullName>
    </submittedName>
</protein>
<evidence type="ECO:0000313" key="3">
    <source>
        <dbReference type="EMBL" id="PID58891.1"/>
    </source>
</evidence>
<dbReference type="EMBL" id="PDPS01000021">
    <property type="protein sequence ID" value="PID58891.1"/>
    <property type="molecule type" value="Genomic_DNA"/>
</dbReference>
<reference evidence="3 4" key="1">
    <citation type="submission" date="2017-10" db="EMBL/GenBank/DDBJ databases">
        <title>Novel microbial diversity and functional potential in the marine mammal oral microbiome.</title>
        <authorList>
            <person name="Dudek N.K."/>
            <person name="Sun C.L."/>
            <person name="Burstein D."/>
            <person name="Kantor R.S."/>
            <person name="Aliaga Goltsman D.S."/>
            <person name="Bik E.M."/>
            <person name="Thomas B.C."/>
            <person name="Banfield J.F."/>
            <person name="Relman D.A."/>
        </authorList>
    </citation>
    <scope>NUCLEOTIDE SEQUENCE [LARGE SCALE GENOMIC DNA]</scope>
    <source>
        <strain evidence="3">DOLZORAL124_49_17</strain>
    </source>
</reference>
<dbReference type="InterPro" id="IPR026037">
    <property type="entry name" value="PgpA"/>
</dbReference>
<feature type="domain" description="YutG/PgpA" evidence="2">
    <location>
        <begin position="18"/>
        <end position="156"/>
    </location>
</feature>
<evidence type="ECO:0000259" key="2">
    <source>
        <dbReference type="Pfam" id="PF04608"/>
    </source>
</evidence>
<feature type="transmembrane region" description="Helical" evidence="1">
    <location>
        <begin position="51"/>
        <end position="69"/>
    </location>
</feature>
<dbReference type="CDD" id="cd06971">
    <property type="entry name" value="PgpA"/>
    <property type="match status" value="1"/>
</dbReference>
<name>A0A2G6EAU6_9BACT</name>
<dbReference type="InterPro" id="IPR036681">
    <property type="entry name" value="PgpA-like_sf"/>
</dbReference>
<feature type="transmembrane region" description="Helical" evidence="1">
    <location>
        <begin position="90"/>
        <end position="116"/>
    </location>
</feature>
<dbReference type="Proteomes" id="UP000229740">
    <property type="component" value="Unassembled WGS sequence"/>
</dbReference>
<evidence type="ECO:0000313" key="4">
    <source>
        <dbReference type="Proteomes" id="UP000229740"/>
    </source>
</evidence>
<dbReference type="GO" id="GO:0006629">
    <property type="term" value="P:lipid metabolic process"/>
    <property type="evidence" value="ECO:0007669"/>
    <property type="project" value="InterPro"/>
</dbReference>
<keyword evidence="1" id="KW-1133">Transmembrane helix</keyword>
<gene>
    <name evidence="3" type="ORF">CSB45_02510</name>
</gene>
<dbReference type="SUPFAM" id="SSF101307">
    <property type="entry name" value="YutG-like"/>
    <property type="match status" value="1"/>
</dbReference>
<feature type="transmembrane region" description="Helical" evidence="1">
    <location>
        <begin position="136"/>
        <end position="160"/>
    </location>
</feature>
<evidence type="ECO:0000256" key="1">
    <source>
        <dbReference type="SAM" id="Phobius"/>
    </source>
</evidence>
<dbReference type="PANTHER" id="PTHR36305">
    <property type="entry name" value="PHOSPHATIDYLGLYCEROPHOSPHATASE A"/>
    <property type="match status" value="1"/>
</dbReference>
<dbReference type="GO" id="GO:0008962">
    <property type="term" value="F:phosphatidylglycerophosphatase activity"/>
    <property type="evidence" value="ECO:0007669"/>
    <property type="project" value="InterPro"/>
</dbReference>
<organism evidence="3 4">
    <name type="scientific">candidate division KSB3 bacterium</name>
    <dbReference type="NCBI Taxonomy" id="2044937"/>
    <lineage>
        <taxon>Bacteria</taxon>
        <taxon>candidate division KSB3</taxon>
    </lineage>
</organism>
<dbReference type="PANTHER" id="PTHR36305:SF1">
    <property type="entry name" value="PHOSPHATIDYLGLYCEROPHOSPHATASE A"/>
    <property type="match status" value="1"/>
</dbReference>
<keyword evidence="1" id="KW-0812">Transmembrane</keyword>
<comment type="caution">
    <text evidence="3">The sequence shown here is derived from an EMBL/GenBank/DDBJ whole genome shotgun (WGS) entry which is preliminary data.</text>
</comment>
<accession>A0A2G6EAU6</accession>
<proteinExistence type="predicted"/>
<dbReference type="Pfam" id="PF04608">
    <property type="entry name" value="PgpA"/>
    <property type="match status" value="1"/>
</dbReference>
<keyword evidence="1" id="KW-0472">Membrane</keyword>